<evidence type="ECO:0000256" key="5">
    <source>
        <dbReference type="ARBA" id="ARBA00022602"/>
    </source>
</evidence>
<dbReference type="OrthoDB" id="272289at2759"/>
<dbReference type="GO" id="GO:0005965">
    <property type="term" value="C:protein farnesyltransferase complex"/>
    <property type="evidence" value="ECO:0007669"/>
    <property type="project" value="TreeGrafter"/>
</dbReference>
<sequence length="307" mass="35876">MNTSQYNYDDIIPSPIPATPDTLTQILYSDQYKLVLSYIRPLLLANELSLRALHLTTKTIELVPAHYTIWYYRYNIVAHLQSSKDGLPGNGLIDELDWCESMGISTLKSYQIWNYRKLIIQLIQTDKDYDFNKEFEIVARVLDEDEKNYHVWSYRKWLVETFNLYNSESELKYTADLLNKDVRNNSAWNHRFVVSLGESLSQDVFQRELDYVKKMIGVAPTNPSSWNYLKGLYKKLGKSLVDLKPFVVKYTESDNLSVYAYEILADIHVEEKNLVKSAEIYDLLGGKLDSIRVNYWKYKKSQITLGV</sequence>
<protein>
    <recommendedName>
        <fullName evidence="9">Protein farnesyltransferase/geranylgeranyltransferase type-1 subunit alpha</fullName>
        <ecNumber evidence="4">2.5.1.58</ecNumber>
        <ecNumber evidence="3">2.5.1.59</ecNumber>
    </recommendedName>
    <alternativeName>
        <fullName evidence="12">CAAX farnesyltransferase subunit alpha</fullName>
    </alternativeName>
    <alternativeName>
        <fullName evidence="11">FTase-alpha</fullName>
    </alternativeName>
    <alternativeName>
        <fullName evidence="10">Ras proteins prenyltransferase subunit alpha</fullName>
    </alternativeName>
    <alternativeName>
        <fullName evidence="13">Type I protein geranyl-geranyltransferase subunit alpha</fullName>
    </alternativeName>
</protein>
<evidence type="ECO:0000256" key="10">
    <source>
        <dbReference type="ARBA" id="ARBA00041392"/>
    </source>
</evidence>
<dbReference type="InterPro" id="IPR002088">
    <property type="entry name" value="Prenyl_trans_a"/>
</dbReference>
<name>A0A1E4SYS2_9ASCO</name>
<reference evidence="15" key="1">
    <citation type="submission" date="2016-04" db="EMBL/GenBank/DDBJ databases">
        <title>Comparative genomics of biotechnologically important yeasts.</title>
        <authorList>
            <consortium name="DOE Joint Genome Institute"/>
            <person name="Riley R."/>
            <person name="Haridas S."/>
            <person name="Wolfe K.H."/>
            <person name="Lopes M.R."/>
            <person name="Hittinger C.T."/>
            <person name="Goker M."/>
            <person name="Salamov A."/>
            <person name="Wisecaver J."/>
            <person name="Long T.M."/>
            <person name="Aerts A.L."/>
            <person name="Barry K."/>
            <person name="Choi C."/>
            <person name="Clum A."/>
            <person name="Coughlan A.Y."/>
            <person name="Deshpande S."/>
            <person name="Douglass A.P."/>
            <person name="Hanson S.J."/>
            <person name="Klenk H.-P."/>
            <person name="Labutti K."/>
            <person name="Lapidus A."/>
            <person name="Lindquist E."/>
            <person name="Lipzen A."/>
            <person name="Meier-Kolthoff J.P."/>
            <person name="Ohm R.A."/>
            <person name="Otillar R.P."/>
            <person name="Pangilinan J."/>
            <person name="Peng Y."/>
            <person name="Rokas A."/>
            <person name="Rosa C.A."/>
            <person name="Scheuner C."/>
            <person name="Sibirny A.A."/>
            <person name="Slot J.C."/>
            <person name="Stielow J.B."/>
            <person name="Sun H."/>
            <person name="Kurtzman C.P."/>
            <person name="Blackwell M."/>
            <person name="Grigoriev I.V."/>
            <person name="Jeffries T.W."/>
        </authorList>
    </citation>
    <scope>NUCLEOTIDE SEQUENCE [LARGE SCALE GENOMIC DNA]</scope>
    <source>
        <strain evidence="15">NRRL YB-2248</strain>
    </source>
</reference>
<accession>A0A1E4SYS2</accession>
<comment type="similarity">
    <text evidence="2">Belongs to the protein prenyltransferase subunit alpha family.</text>
</comment>
<dbReference type="AlphaFoldDB" id="A0A1E4SYS2"/>
<evidence type="ECO:0000256" key="4">
    <source>
        <dbReference type="ARBA" id="ARBA00012702"/>
    </source>
</evidence>
<evidence type="ECO:0000256" key="13">
    <source>
        <dbReference type="ARBA" id="ARBA00043219"/>
    </source>
</evidence>
<dbReference type="GO" id="GO:0005953">
    <property type="term" value="C:CAAX-protein geranylgeranyltransferase complex"/>
    <property type="evidence" value="ECO:0007669"/>
    <property type="project" value="TreeGrafter"/>
</dbReference>
<dbReference type="EC" id="2.5.1.58" evidence="4"/>
<dbReference type="GO" id="GO:0004662">
    <property type="term" value="F:CAAX-protein geranylgeranyltransferase activity"/>
    <property type="evidence" value="ECO:0007669"/>
    <property type="project" value="UniProtKB-EC"/>
</dbReference>
<dbReference type="Pfam" id="PF01239">
    <property type="entry name" value="PPTA"/>
    <property type="match status" value="5"/>
</dbReference>
<keyword evidence="15" id="KW-1185">Reference proteome</keyword>
<evidence type="ECO:0000256" key="3">
    <source>
        <dbReference type="ARBA" id="ARBA00012700"/>
    </source>
</evidence>
<evidence type="ECO:0000256" key="12">
    <source>
        <dbReference type="ARBA" id="ARBA00043086"/>
    </source>
</evidence>
<comment type="cofactor">
    <cofactor evidence="1">
        <name>Mg(2+)</name>
        <dbReference type="ChEBI" id="CHEBI:18420"/>
    </cofactor>
</comment>
<evidence type="ECO:0000256" key="2">
    <source>
        <dbReference type="ARBA" id="ARBA00006734"/>
    </source>
</evidence>
<evidence type="ECO:0000313" key="15">
    <source>
        <dbReference type="Proteomes" id="UP000094801"/>
    </source>
</evidence>
<proteinExistence type="inferred from homology"/>
<dbReference type="Proteomes" id="UP000094801">
    <property type="component" value="Unassembled WGS sequence"/>
</dbReference>
<dbReference type="SUPFAM" id="SSF48439">
    <property type="entry name" value="Protein prenylyltransferase"/>
    <property type="match status" value="1"/>
</dbReference>
<evidence type="ECO:0000313" key="14">
    <source>
        <dbReference type="EMBL" id="ODV84630.1"/>
    </source>
</evidence>
<evidence type="ECO:0000256" key="8">
    <source>
        <dbReference type="ARBA" id="ARBA00022842"/>
    </source>
</evidence>
<dbReference type="PANTHER" id="PTHR11129">
    <property type="entry name" value="PROTEIN FARNESYLTRANSFERASE ALPHA SUBUNIT/RAB GERANYLGERANYL TRANSFERASE ALPHA SUBUNIT"/>
    <property type="match status" value="1"/>
</dbReference>
<evidence type="ECO:0000256" key="9">
    <source>
        <dbReference type="ARBA" id="ARBA00040965"/>
    </source>
</evidence>
<keyword evidence="6" id="KW-0808">Transferase</keyword>
<dbReference type="EC" id="2.5.1.59" evidence="3"/>
<dbReference type="Gene3D" id="1.25.40.120">
    <property type="entry name" value="Protein prenylyltransferase"/>
    <property type="match status" value="1"/>
</dbReference>
<dbReference type="STRING" id="983967.A0A1E4SYS2"/>
<dbReference type="PROSITE" id="PS51147">
    <property type="entry name" value="PFTA"/>
    <property type="match status" value="5"/>
</dbReference>
<dbReference type="PANTHER" id="PTHR11129:SF1">
    <property type="entry name" value="PROTEIN FARNESYLTRANSFERASE_GERANYLGERANYLTRANSFERASE TYPE-1 SUBUNIT ALPHA"/>
    <property type="match status" value="1"/>
</dbReference>
<dbReference type="EMBL" id="KV453856">
    <property type="protein sequence ID" value="ODV84630.1"/>
    <property type="molecule type" value="Genomic_DNA"/>
</dbReference>
<keyword evidence="7" id="KW-0677">Repeat</keyword>
<evidence type="ECO:0000256" key="11">
    <source>
        <dbReference type="ARBA" id="ARBA00042436"/>
    </source>
</evidence>
<gene>
    <name evidence="14" type="ORF">CANARDRAFT_235937</name>
</gene>
<dbReference type="GO" id="GO:0004660">
    <property type="term" value="F:protein farnesyltransferase activity"/>
    <property type="evidence" value="ECO:0007669"/>
    <property type="project" value="UniProtKB-EC"/>
</dbReference>
<evidence type="ECO:0000256" key="1">
    <source>
        <dbReference type="ARBA" id="ARBA00001946"/>
    </source>
</evidence>
<evidence type="ECO:0000256" key="6">
    <source>
        <dbReference type="ARBA" id="ARBA00022679"/>
    </source>
</evidence>
<evidence type="ECO:0000256" key="7">
    <source>
        <dbReference type="ARBA" id="ARBA00022737"/>
    </source>
</evidence>
<keyword evidence="8" id="KW-0460">Magnesium</keyword>
<organism evidence="14 15">
    <name type="scientific">[Candida] arabinofermentans NRRL YB-2248</name>
    <dbReference type="NCBI Taxonomy" id="983967"/>
    <lineage>
        <taxon>Eukaryota</taxon>
        <taxon>Fungi</taxon>
        <taxon>Dikarya</taxon>
        <taxon>Ascomycota</taxon>
        <taxon>Saccharomycotina</taxon>
        <taxon>Pichiomycetes</taxon>
        <taxon>Pichiales</taxon>
        <taxon>Pichiaceae</taxon>
        <taxon>Ogataea</taxon>
        <taxon>Ogataea/Candida clade</taxon>
    </lineage>
</organism>
<keyword evidence="5" id="KW-0637">Prenyltransferase</keyword>